<dbReference type="InterPro" id="IPR013094">
    <property type="entry name" value="AB_hydrolase_3"/>
</dbReference>
<dbReference type="Proteomes" id="UP000054321">
    <property type="component" value="Unassembled WGS sequence"/>
</dbReference>
<gene>
    <name evidence="3" type="ORF">OIDMADRAFT_45072</name>
</gene>
<dbReference type="SUPFAM" id="SSF53474">
    <property type="entry name" value="alpha/beta-Hydrolases"/>
    <property type="match status" value="1"/>
</dbReference>
<protein>
    <recommendedName>
        <fullName evidence="2">Alpha/beta hydrolase fold-3 domain-containing protein</fullName>
    </recommendedName>
</protein>
<accession>A0A0C3GZT9</accession>
<keyword evidence="4" id="KW-1185">Reference proteome</keyword>
<dbReference type="InterPro" id="IPR029058">
    <property type="entry name" value="AB_hydrolase_fold"/>
</dbReference>
<dbReference type="Gene3D" id="3.40.50.1820">
    <property type="entry name" value="alpha/beta hydrolase"/>
    <property type="match status" value="1"/>
</dbReference>
<keyword evidence="1" id="KW-0378">Hydrolase</keyword>
<dbReference type="OrthoDB" id="19653at2759"/>
<dbReference type="HOGENOM" id="CLU_012494_9_1_1"/>
<proteinExistence type="predicted"/>
<reference evidence="3 4" key="1">
    <citation type="submission" date="2014-04" db="EMBL/GenBank/DDBJ databases">
        <authorList>
            <consortium name="DOE Joint Genome Institute"/>
            <person name="Kuo A."/>
            <person name="Martino E."/>
            <person name="Perotto S."/>
            <person name="Kohler A."/>
            <person name="Nagy L.G."/>
            <person name="Floudas D."/>
            <person name="Copeland A."/>
            <person name="Barry K.W."/>
            <person name="Cichocki N."/>
            <person name="Veneault-Fourrey C."/>
            <person name="LaButti K."/>
            <person name="Lindquist E.A."/>
            <person name="Lipzen A."/>
            <person name="Lundell T."/>
            <person name="Morin E."/>
            <person name="Murat C."/>
            <person name="Sun H."/>
            <person name="Tunlid A."/>
            <person name="Henrissat B."/>
            <person name="Grigoriev I.V."/>
            <person name="Hibbett D.S."/>
            <person name="Martin F."/>
            <person name="Nordberg H.P."/>
            <person name="Cantor M.N."/>
            <person name="Hua S.X."/>
        </authorList>
    </citation>
    <scope>NUCLEOTIDE SEQUENCE [LARGE SCALE GENOMIC DNA]</scope>
    <source>
        <strain evidence="3 4">Zn</strain>
    </source>
</reference>
<reference evidence="4" key="2">
    <citation type="submission" date="2015-01" db="EMBL/GenBank/DDBJ databases">
        <title>Evolutionary Origins and Diversification of the Mycorrhizal Mutualists.</title>
        <authorList>
            <consortium name="DOE Joint Genome Institute"/>
            <consortium name="Mycorrhizal Genomics Consortium"/>
            <person name="Kohler A."/>
            <person name="Kuo A."/>
            <person name="Nagy L.G."/>
            <person name="Floudas D."/>
            <person name="Copeland A."/>
            <person name="Barry K.W."/>
            <person name="Cichocki N."/>
            <person name="Veneault-Fourrey C."/>
            <person name="LaButti K."/>
            <person name="Lindquist E.A."/>
            <person name="Lipzen A."/>
            <person name="Lundell T."/>
            <person name="Morin E."/>
            <person name="Murat C."/>
            <person name="Riley R."/>
            <person name="Ohm R."/>
            <person name="Sun H."/>
            <person name="Tunlid A."/>
            <person name="Henrissat B."/>
            <person name="Grigoriev I.V."/>
            <person name="Hibbett D.S."/>
            <person name="Martin F."/>
        </authorList>
    </citation>
    <scope>NUCLEOTIDE SEQUENCE [LARGE SCALE GENOMIC DNA]</scope>
    <source>
        <strain evidence="4">Zn</strain>
    </source>
</reference>
<dbReference type="GO" id="GO:0016787">
    <property type="term" value="F:hydrolase activity"/>
    <property type="evidence" value="ECO:0007669"/>
    <property type="project" value="UniProtKB-KW"/>
</dbReference>
<sequence>MAIQWPDESIFEPFTIFEELYKTVSDHEIKAAILIPKNLSPGLHPVVFNIHGGFLMTAHSLFAPFFAPWALDLARENSAIIISPDYRLLPSQNGIADQLEDLEDFWQWSHSKLPEVLERNAHGHSLDFTRLLMVGGSAGGYCAVQLALSHPDDITALAMSYPLLDLKDDIFVNGPAPGQPNVLRVAAEQIPSKEDTVAWIEEKRTTVTTKDGFERISFCVGSCQHGLFASKVLDNRNLHRPEFFPLDRIKAGAKLPKKVWIMHGDDDSVVYIRGTQKFANLLKEKLPETTLRFDIAQGEDHAFDFEAPRWKSFAQSALDFTLKAWLDPGSKG</sequence>
<dbReference type="Pfam" id="PF07859">
    <property type="entry name" value="Abhydrolase_3"/>
    <property type="match status" value="1"/>
</dbReference>
<dbReference type="AlphaFoldDB" id="A0A0C3GZT9"/>
<name>A0A0C3GZT9_OIDMZ</name>
<dbReference type="PANTHER" id="PTHR48081:SF3">
    <property type="entry name" value="ALPHA_BETA HYDROLASE FOLD-3 DOMAIN-CONTAINING PROTEIN"/>
    <property type="match status" value="1"/>
</dbReference>
<dbReference type="STRING" id="913774.A0A0C3GZT9"/>
<evidence type="ECO:0000256" key="1">
    <source>
        <dbReference type="ARBA" id="ARBA00022801"/>
    </source>
</evidence>
<dbReference type="PANTHER" id="PTHR48081">
    <property type="entry name" value="AB HYDROLASE SUPERFAMILY PROTEIN C4A8.06C"/>
    <property type="match status" value="1"/>
</dbReference>
<evidence type="ECO:0000313" key="3">
    <source>
        <dbReference type="EMBL" id="KIM95766.1"/>
    </source>
</evidence>
<organism evidence="3 4">
    <name type="scientific">Oidiodendron maius (strain Zn)</name>
    <dbReference type="NCBI Taxonomy" id="913774"/>
    <lineage>
        <taxon>Eukaryota</taxon>
        <taxon>Fungi</taxon>
        <taxon>Dikarya</taxon>
        <taxon>Ascomycota</taxon>
        <taxon>Pezizomycotina</taxon>
        <taxon>Leotiomycetes</taxon>
        <taxon>Leotiomycetes incertae sedis</taxon>
        <taxon>Myxotrichaceae</taxon>
        <taxon>Oidiodendron</taxon>
    </lineage>
</organism>
<feature type="domain" description="Alpha/beta hydrolase fold-3" evidence="2">
    <location>
        <begin position="47"/>
        <end position="166"/>
    </location>
</feature>
<dbReference type="InterPro" id="IPR050300">
    <property type="entry name" value="GDXG_lipolytic_enzyme"/>
</dbReference>
<evidence type="ECO:0000313" key="4">
    <source>
        <dbReference type="Proteomes" id="UP000054321"/>
    </source>
</evidence>
<dbReference type="EMBL" id="KN832886">
    <property type="protein sequence ID" value="KIM95766.1"/>
    <property type="molecule type" value="Genomic_DNA"/>
</dbReference>
<evidence type="ECO:0000259" key="2">
    <source>
        <dbReference type="Pfam" id="PF07859"/>
    </source>
</evidence>
<dbReference type="InParanoid" id="A0A0C3GZT9"/>